<accession>A0A1Y5THQ6</accession>
<keyword evidence="1" id="KW-0805">Transcription regulation</keyword>
<dbReference type="EMBL" id="FWFR01000002">
    <property type="protein sequence ID" value="SLN62308.1"/>
    <property type="molecule type" value="Genomic_DNA"/>
</dbReference>
<evidence type="ECO:0000256" key="1">
    <source>
        <dbReference type="ARBA" id="ARBA00023015"/>
    </source>
</evidence>
<dbReference type="InterPro" id="IPR019885">
    <property type="entry name" value="Tscrpt_reg_HTH_AsnC-type_CS"/>
</dbReference>
<dbReference type="Pfam" id="PF01037">
    <property type="entry name" value="AsnC_trans_reg"/>
    <property type="match status" value="1"/>
</dbReference>
<evidence type="ECO:0000256" key="3">
    <source>
        <dbReference type="ARBA" id="ARBA00023163"/>
    </source>
</evidence>
<dbReference type="Pfam" id="PF13412">
    <property type="entry name" value="HTH_24"/>
    <property type="match status" value="1"/>
</dbReference>
<evidence type="ECO:0000313" key="6">
    <source>
        <dbReference type="Proteomes" id="UP000193200"/>
    </source>
</evidence>
<proteinExistence type="predicted"/>
<dbReference type="InterPro" id="IPR036390">
    <property type="entry name" value="WH_DNA-bd_sf"/>
</dbReference>
<dbReference type="RefSeq" id="WP_085884086.1">
    <property type="nucleotide sequence ID" value="NZ_FWFR01000002.1"/>
</dbReference>
<dbReference type="PANTHER" id="PTHR30154:SF34">
    <property type="entry name" value="TRANSCRIPTIONAL REGULATOR AZLB"/>
    <property type="match status" value="1"/>
</dbReference>
<dbReference type="Gene3D" id="3.30.70.920">
    <property type="match status" value="1"/>
</dbReference>
<organism evidence="5 6">
    <name type="scientific">Oceanibacterium hippocampi</name>
    <dbReference type="NCBI Taxonomy" id="745714"/>
    <lineage>
        <taxon>Bacteria</taxon>
        <taxon>Pseudomonadati</taxon>
        <taxon>Pseudomonadota</taxon>
        <taxon>Alphaproteobacteria</taxon>
        <taxon>Sneathiellales</taxon>
        <taxon>Sneathiellaceae</taxon>
        <taxon>Oceanibacterium</taxon>
    </lineage>
</organism>
<dbReference type="GO" id="GO:0005829">
    <property type="term" value="C:cytosol"/>
    <property type="evidence" value="ECO:0007669"/>
    <property type="project" value="TreeGrafter"/>
</dbReference>
<evidence type="ECO:0000259" key="4">
    <source>
        <dbReference type="PROSITE" id="PS50956"/>
    </source>
</evidence>
<dbReference type="SUPFAM" id="SSF54909">
    <property type="entry name" value="Dimeric alpha+beta barrel"/>
    <property type="match status" value="1"/>
</dbReference>
<dbReference type="FunCoup" id="A0A1Y5THQ6">
    <property type="interactions" value="340"/>
</dbReference>
<dbReference type="PANTHER" id="PTHR30154">
    <property type="entry name" value="LEUCINE-RESPONSIVE REGULATORY PROTEIN"/>
    <property type="match status" value="1"/>
</dbReference>
<dbReference type="Proteomes" id="UP000193200">
    <property type="component" value="Unassembled WGS sequence"/>
</dbReference>
<dbReference type="AlphaFoldDB" id="A0A1Y5THQ6"/>
<dbReference type="InterPro" id="IPR011991">
    <property type="entry name" value="ArsR-like_HTH"/>
</dbReference>
<keyword evidence="3" id="KW-0804">Transcription</keyword>
<dbReference type="InterPro" id="IPR000485">
    <property type="entry name" value="AsnC-type_HTH_dom"/>
</dbReference>
<dbReference type="InParanoid" id="A0A1Y5THQ6"/>
<dbReference type="InterPro" id="IPR036388">
    <property type="entry name" value="WH-like_DNA-bd_sf"/>
</dbReference>
<feature type="domain" description="HTH asnC-type" evidence="4">
    <location>
        <begin position="3"/>
        <end position="64"/>
    </location>
</feature>
<reference evidence="5 6" key="1">
    <citation type="submission" date="2017-03" db="EMBL/GenBank/DDBJ databases">
        <authorList>
            <person name="Afonso C.L."/>
            <person name="Miller P.J."/>
            <person name="Scott M.A."/>
            <person name="Spackman E."/>
            <person name="Goraichik I."/>
            <person name="Dimitrov K.M."/>
            <person name="Suarez D.L."/>
            <person name="Swayne D.E."/>
        </authorList>
    </citation>
    <scope>NUCLEOTIDE SEQUENCE [LARGE SCALE GENOMIC DNA]</scope>
    <source>
        <strain evidence="5 6">CECT 7691</strain>
    </source>
</reference>
<dbReference type="Gene3D" id="1.10.10.10">
    <property type="entry name" value="Winged helix-like DNA-binding domain superfamily/Winged helix DNA-binding domain"/>
    <property type="match status" value="1"/>
</dbReference>
<evidence type="ECO:0000256" key="2">
    <source>
        <dbReference type="ARBA" id="ARBA00023125"/>
    </source>
</evidence>
<dbReference type="InterPro" id="IPR019887">
    <property type="entry name" value="Tscrpt_reg_AsnC/Lrp_C"/>
</dbReference>
<keyword evidence="6" id="KW-1185">Reference proteome</keyword>
<dbReference type="OrthoDB" id="9803143at2"/>
<dbReference type="GO" id="GO:0006355">
    <property type="term" value="P:regulation of DNA-templated transcription"/>
    <property type="evidence" value="ECO:0007669"/>
    <property type="project" value="UniProtKB-ARBA"/>
</dbReference>
<dbReference type="PRINTS" id="PR00033">
    <property type="entry name" value="HTHASNC"/>
</dbReference>
<protein>
    <submittedName>
        <fullName evidence="5">Leucine-responsive regulatory protein</fullName>
    </submittedName>
</protein>
<dbReference type="CDD" id="cd00090">
    <property type="entry name" value="HTH_ARSR"/>
    <property type="match status" value="1"/>
</dbReference>
<dbReference type="InterPro" id="IPR011008">
    <property type="entry name" value="Dimeric_a/b-barrel"/>
</dbReference>
<name>A0A1Y5THQ6_9PROT</name>
<sequence length="164" mass="18311">MKLDAIDLRILSEIQKNGRVAKVALAERVGISATPCWTRLKRLEDSGLIAGYHARLAPRVAGPVTTVLVEVTLTNHRQADFDRFERAVRAIPEIVGCWAVGGGLDYMLQVMTRDIDIYQRLIDELLEREIGIARYFSYIVTKTVKDPVILPTDALFGASSEAER</sequence>
<gene>
    <name evidence="5" type="primary">lrp_2</name>
    <name evidence="5" type="ORF">OCH7691_02753</name>
</gene>
<keyword evidence="2" id="KW-0238">DNA-binding</keyword>
<dbReference type="SUPFAM" id="SSF46785">
    <property type="entry name" value="Winged helix' DNA-binding domain"/>
    <property type="match status" value="1"/>
</dbReference>
<dbReference type="PROSITE" id="PS50956">
    <property type="entry name" value="HTH_ASNC_2"/>
    <property type="match status" value="1"/>
</dbReference>
<dbReference type="GO" id="GO:0043565">
    <property type="term" value="F:sequence-specific DNA binding"/>
    <property type="evidence" value="ECO:0007669"/>
    <property type="project" value="InterPro"/>
</dbReference>
<evidence type="ECO:0000313" key="5">
    <source>
        <dbReference type="EMBL" id="SLN62308.1"/>
    </source>
</evidence>
<dbReference type="GO" id="GO:0043200">
    <property type="term" value="P:response to amino acid"/>
    <property type="evidence" value="ECO:0007669"/>
    <property type="project" value="TreeGrafter"/>
</dbReference>
<dbReference type="InterPro" id="IPR019888">
    <property type="entry name" value="Tscrpt_reg_AsnC-like"/>
</dbReference>
<dbReference type="SMART" id="SM00344">
    <property type="entry name" value="HTH_ASNC"/>
    <property type="match status" value="1"/>
</dbReference>
<dbReference type="PROSITE" id="PS00519">
    <property type="entry name" value="HTH_ASNC_1"/>
    <property type="match status" value="1"/>
</dbReference>